<dbReference type="InterPro" id="IPR025713">
    <property type="entry name" value="MotB-like_N_dom"/>
</dbReference>
<dbReference type="InterPro" id="IPR036737">
    <property type="entry name" value="OmpA-like_sf"/>
</dbReference>
<gene>
    <name evidence="10" type="primary">motB_1</name>
    <name evidence="10" type="ORF">V22_01710</name>
</gene>
<feature type="transmembrane region" description="Helical" evidence="7">
    <location>
        <begin position="22"/>
        <end position="41"/>
    </location>
</feature>
<evidence type="ECO:0000256" key="2">
    <source>
        <dbReference type="ARBA" id="ARBA00008914"/>
    </source>
</evidence>
<feature type="domain" description="Motility protein B-like N-terminal" evidence="9">
    <location>
        <begin position="10"/>
        <end position="54"/>
    </location>
</feature>
<dbReference type="Pfam" id="PF13677">
    <property type="entry name" value="MotB_plug"/>
    <property type="match status" value="1"/>
</dbReference>
<protein>
    <submittedName>
        <fullName evidence="10">Motility protein B</fullName>
    </submittedName>
</protein>
<evidence type="ECO:0000313" key="10">
    <source>
        <dbReference type="EMBL" id="QDT62973.1"/>
    </source>
</evidence>
<dbReference type="Pfam" id="PF00691">
    <property type="entry name" value="OmpA"/>
    <property type="match status" value="1"/>
</dbReference>
<sequence>MAMPEDDGPPGVPEWVVTYGDMMSLLLTFFIMLVSLSEVAADKKYRSVMQALQNYMGYPTAQPSPPGKNFPMNSMVERLTQLGSFRDDTNGHGGIKRQSVEGLDVRVYRNRDGDAVPAGPPILFEPNSIDWTSSAVPRLEQEAKLLAGKPNKIELRSYAPKVDNLRESLRHYDLAYARARKVLRYLEAAGVRRNRFRIVTAASHHHSTELNLPPDRVEIVSLNTHTDELVGPREE</sequence>
<dbReference type="SUPFAM" id="SSF103088">
    <property type="entry name" value="OmpA-like"/>
    <property type="match status" value="1"/>
</dbReference>
<comment type="subcellular location">
    <subcellularLocation>
        <location evidence="1">Cell membrane</location>
        <topology evidence="1">Single-pass membrane protein</topology>
    </subcellularLocation>
</comment>
<comment type="similarity">
    <text evidence="2">Belongs to the MotB family.</text>
</comment>
<dbReference type="Proteomes" id="UP000319976">
    <property type="component" value="Chromosome"/>
</dbReference>
<evidence type="ECO:0000256" key="1">
    <source>
        <dbReference type="ARBA" id="ARBA00004162"/>
    </source>
</evidence>
<evidence type="ECO:0000259" key="8">
    <source>
        <dbReference type="Pfam" id="PF00691"/>
    </source>
</evidence>
<dbReference type="GO" id="GO:0005886">
    <property type="term" value="C:plasma membrane"/>
    <property type="evidence" value="ECO:0007669"/>
    <property type="project" value="UniProtKB-SubCell"/>
</dbReference>
<dbReference type="InterPro" id="IPR006665">
    <property type="entry name" value="OmpA-like"/>
</dbReference>
<accession>A0A517T3M0</accession>
<dbReference type="AlphaFoldDB" id="A0A517T3M0"/>
<evidence type="ECO:0000256" key="7">
    <source>
        <dbReference type="SAM" id="Phobius"/>
    </source>
</evidence>
<proteinExistence type="inferred from homology"/>
<keyword evidence="4 7" id="KW-0812">Transmembrane</keyword>
<reference evidence="10 11" key="1">
    <citation type="submission" date="2019-02" db="EMBL/GenBank/DDBJ databases">
        <title>Deep-cultivation of Planctomycetes and their phenomic and genomic characterization uncovers novel biology.</title>
        <authorList>
            <person name="Wiegand S."/>
            <person name="Jogler M."/>
            <person name="Boedeker C."/>
            <person name="Pinto D."/>
            <person name="Vollmers J."/>
            <person name="Rivas-Marin E."/>
            <person name="Kohn T."/>
            <person name="Peeters S.H."/>
            <person name="Heuer A."/>
            <person name="Rast P."/>
            <person name="Oberbeckmann S."/>
            <person name="Bunk B."/>
            <person name="Jeske O."/>
            <person name="Meyerdierks A."/>
            <person name="Storesund J.E."/>
            <person name="Kallscheuer N."/>
            <person name="Luecker S."/>
            <person name="Lage O.M."/>
            <person name="Pohl T."/>
            <person name="Merkel B.J."/>
            <person name="Hornburger P."/>
            <person name="Mueller R.-W."/>
            <person name="Bruemmer F."/>
            <person name="Labrenz M."/>
            <person name="Spormann A.M."/>
            <person name="Op den Camp H."/>
            <person name="Overmann J."/>
            <person name="Amann R."/>
            <person name="Jetten M.S.M."/>
            <person name="Mascher T."/>
            <person name="Medema M.H."/>
            <person name="Devos D.P."/>
            <person name="Kaster A.-K."/>
            <person name="Ovreas L."/>
            <person name="Rohde M."/>
            <person name="Galperin M.Y."/>
            <person name="Jogler C."/>
        </authorList>
    </citation>
    <scope>NUCLEOTIDE SEQUENCE [LARGE SCALE GENOMIC DNA]</scope>
    <source>
        <strain evidence="10 11">V22</strain>
    </source>
</reference>
<keyword evidence="11" id="KW-1185">Reference proteome</keyword>
<keyword evidence="6 7" id="KW-0472">Membrane</keyword>
<evidence type="ECO:0000256" key="4">
    <source>
        <dbReference type="ARBA" id="ARBA00022692"/>
    </source>
</evidence>
<evidence type="ECO:0000313" key="11">
    <source>
        <dbReference type="Proteomes" id="UP000319976"/>
    </source>
</evidence>
<evidence type="ECO:0000256" key="3">
    <source>
        <dbReference type="ARBA" id="ARBA00022475"/>
    </source>
</evidence>
<dbReference type="EMBL" id="CP036316">
    <property type="protein sequence ID" value="QDT62973.1"/>
    <property type="molecule type" value="Genomic_DNA"/>
</dbReference>
<evidence type="ECO:0000256" key="5">
    <source>
        <dbReference type="ARBA" id="ARBA00022989"/>
    </source>
</evidence>
<dbReference type="Gene3D" id="3.30.1330.60">
    <property type="entry name" value="OmpA-like domain"/>
    <property type="match status" value="1"/>
</dbReference>
<feature type="domain" description="OmpA-like" evidence="8">
    <location>
        <begin position="123"/>
        <end position="208"/>
    </location>
</feature>
<keyword evidence="3" id="KW-1003">Cell membrane</keyword>
<dbReference type="InterPro" id="IPR050330">
    <property type="entry name" value="Bact_OuterMem_StrucFunc"/>
</dbReference>
<name>A0A517T3M0_9PLAN</name>
<evidence type="ECO:0000259" key="9">
    <source>
        <dbReference type="Pfam" id="PF13677"/>
    </source>
</evidence>
<dbReference type="KEGG" id="chya:V22_01710"/>
<dbReference type="PANTHER" id="PTHR30329">
    <property type="entry name" value="STATOR ELEMENT OF FLAGELLAR MOTOR COMPLEX"/>
    <property type="match status" value="1"/>
</dbReference>
<dbReference type="RefSeq" id="WP_197439846.1">
    <property type="nucleotide sequence ID" value="NZ_CP036316.1"/>
</dbReference>
<keyword evidence="5 7" id="KW-1133">Transmembrane helix</keyword>
<evidence type="ECO:0000256" key="6">
    <source>
        <dbReference type="ARBA" id="ARBA00023136"/>
    </source>
</evidence>
<dbReference type="PANTHER" id="PTHR30329:SF21">
    <property type="entry name" value="LIPOPROTEIN YIAD-RELATED"/>
    <property type="match status" value="1"/>
</dbReference>
<organism evidence="10 11">
    <name type="scientific">Calycomorphotria hydatis</name>
    <dbReference type="NCBI Taxonomy" id="2528027"/>
    <lineage>
        <taxon>Bacteria</taxon>
        <taxon>Pseudomonadati</taxon>
        <taxon>Planctomycetota</taxon>
        <taxon>Planctomycetia</taxon>
        <taxon>Planctomycetales</taxon>
        <taxon>Planctomycetaceae</taxon>
        <taxon>Calycomorphotria</taxon>
    </lineage>
</organism>